<dbReference type="Proteomes" id="UP000615760">
    <property type="component" value="Unassembled WGS sequence"/>
</dbReference>
<keyword evidence="3" id="KW-1185">Reference proteome</keyword>
<dbReference type="InterPro" id="IPR022385">
    <property type="entry name" value="Rhs_assc_core"/>
</dbReference>
<feature type="region of interest" description="Disordered" evidence="1">
    <location>
        <begin position="112"/>
        <end position="139"/>
    </location>
</feature>
<dbReference type="RefSeq" id="WP_229665888.1">
    <property type="nucleotide sequence ID" value="NZ_BMJE01000002.1"/>
</dbReference>
<name>A0ABQ1JMB5_9FLAO</name>
<evidence type="ECO:0000256" key="1">
    <source>
        <dbReference type="SAM" id="MobiDB-lite"/>
    </source>
</evidence>
<evidence type="ECO:0008006" key="4">
    <source>
        <dbReference type="Google" id="ProtNLM"/>
    </source>
</evidence>
<dbReference type="NCBIfam" id="TIGR03696">
    <property type="entry name" value="Rhs_assc_core"/>
    <property type="match status" value="1"/>
</dbReference>
<dbReference type="PANTHER" id="PTHR32305:SF15">
    <property type="entry name" value="PROTEIN RHSA-RELATED"/>
    <property type="match status" value="1"/>
</dbReference>
<reference evidence="3" key="1">
    <citation type="journal article" date="2019" name="Int. J. Syst. Evol. Microbiol.">
        <title>The Global Catalogue of Microorganisms (GCM) 10K type strain sequencing project: providing services to taxonomists for standard genome sequencing and annotation.</title>
        <authorList>
            <consortium name="The Broad Institute Genomics Platform"/>
            <consortium name="The Broad Institute Genome Sequencing Center for Infectious Disease"/>
            <person name="Wu L."/>
            <person name="Ma J."/>
        </authorList>
    </citation>
    <scope>NUCLEOTIDE SEQUENCE [LARGE SCALE GENOMIC DNA]</scope>
    <source>
        <strain evidence="3">CGMCC 1.15461</strain>
    </source>
</reference>
<dbReference type="EMBL" id="BMJE01000002">
    <property type="protein sequence ID" value="GGB70264.1"/>
    <property type="molecule type" value="Genomic_DNA"/>
</dbReference>
<accession>A0ABQ1JMB5</accession>
<organism evidence="2 3">
    <name type="scientific">Flavobacterium suaedae</name>
    <dbReference type="NCBI Taxonomy" id="1767027"/>
    <lineage>
        <taxon>Bacteria</taxon>
        <taxon>Pseudomonadati</taxon>
        <taxon>Bacteroidota</taxon>
        <taxon>Flavobacteriia</taxon>
        <taxon>Flavobacteriales</taxon>
        <taxon>Flavobacteriaceae</taxon>
        <taxon>Flavobacterium</taxon>
    </lineage>
</organism>
<feature type="compositionally biased region" description="Polar residues" evidence="1">
    <location>
        <begin position="129"/>
        <end position="139"/>
    </location>
</feature>
<dbReference type="Gene3D" id="2.180.10.10">
    <property type="entry name" value="RHS repeat-associated core"/>
    <property type="match status" value="1"/>
</dbReference>
<evidence type="ECO:0000313" key="2">
    <source>
        <dbReference type="EMBL" id="GGB70264.1"/>
    </source>
</evidence>
<comment type="caution">
    <text evidence="2">The sequence shown here is derived from an EMBL/GenBank/DDBJ whole genome shotgun (WGS) entry which is preliminary data.</text>
</comment>
<proteinExistence type="predicted"/>
<dbReference type="PANTHER" id="PTHR32305">
    <property type="match status" value="1"/>
</dbReference>
<gene>
    <name evidence="2" type="ORF">GCM10007424_07750</name>
</gene>
<protein>
    <recommendedName>
        <fullName evidence="4">RHS repeat-associated core domain-containing protein</fullName>
    </recommendedName>
</protein>
<sequence length="139" mass="15487">MQDEQELGWYDYQARNYEPTIGRWFNVDPLAQTSRRYSQYTYCLDNPVYFIGPDGMEAEGSGLEIDDLETTIDIGYGRTASSKTATFGLSGFGSKTQLSKKGETKLDRQLDAAFPKTDSNPEGADGRIQASQENLDTVC</sequence>
<evidence type="ECO:0000313" key="3">
    <source>
        <dbReference type="Proteomes" id="UP000615760"/>
    </source>
</evidence>
<dbReference type="InterPro" id="IPR050708">
    <property type="entry name" value="T6SS_VgrG/RHS"/>
</dbReference>